<dbReference type="PANTHER" id="PTHR28127:SF1">
    <property type="entry name" value="RIBOSOME ASSEMBLY PROTEIN 3"/>
    <property type="match status" value="1"/>
</dbReference>
<keyword evidence="5" id="KW-0690">Ribosome biogenesis</keyword>
<organism evidence="10 11">
    <name type="scientific">Lachancea dasiensis</name>
    <dbReference type="NCBI Taxonomy" id="1072105"/>
    <lineage>
        <taxon>Eukaryota</taxon>
        <taxon>Fungi</taxon>
        <taxon>Dikarya</taxon>
        <taxon>Ascomycota</taxon>
        <taxon>Saccharomycotina</taxon>
        <taxon>Saccharomycetes</taxon>
        <taxon>Saccharomycetales</taxon>
        <taxon>Saccharomycetaceae</taxon>
        <taxon>Lachancea</taxon>
    </lineage>
</organism>
<sequence length="198" mass="21680">MSVTERRAADGTAKKTRRSKKRRTVEVSDSESSSDSSSSGAESDVDGADKLALGDPNDKERVDAVQLSDVELSDAEETVEKNVGETLGNTTRQVLNEIPFTKTDLSENPRKNVNTIDLSKIESAIEEAQNKISSTESEGQLKNSYLSVLFNHYGEDINSLREAPDFTPKSLVLLANVLKDGGHMFDIDTLRTVVESEK</sequence>
<keyword evidence="7" id="KW-0687">Ribonucleoprotein</keyword>
<gene>
    <name evidence="10" type="ORF">LADA_0D07008G</name>
</gene>
<evidence type="ECO:0000256" key="8">
    <source>
        <dbReference type="SAM" id="MobiDB-lite"/>
    </source>
</evidence>
<dbReference type="GO" id="GO:0030687">
    <property type="term" value="C:preribosome, large subunit precursor"/>
    <property type="evidence" value="ECO:0007669"/>
    <property type="project" value="EnsemblFungi"/>
</dbReference>
<dbReference type="AlphaFoldDB" id="A0A1G4J6S9"/>
<evidence type="ECO:0000313" key="10">
    <source>
        <dbReference type="EMBL" id="SCU85352.1"/>
    </source>
</evidence>
<evidence type="ECO:0000256" key="7">
    <source>
        <dbReference type="ARBA" id="ARBA00023274"/>
    </source>
</evidence>
<feature type="compositionally biased region" description="Low complexity" evidence="8">
    <location>
        <begin position="30"/>
        <end position="42"/>
    </location>
</feature>
<evidence type="ECO:0000259" key="9">
    <source>
        <dbReference type="Pfam" id="PF14615"/>
    </source>
</evidence>
<feature type="region of interest" description="Disordered" evidence="8">
    <location>
        <begin position="1"/>
        <end position="76"/>
    </location>
</feature>
<dbReference type="GO" id="GO:0005730">
    <property type="term" value="C:nucleolus"/>
    <property type="evidence" value="ECO:0007669"/>
    <property type="project" value="UniProtKB-SubCell"/>
</dbReference>
<comment type="function">
    <text evidence="1">Required for efficient biogenesis of the 60S ribosomal subunit.</text>
</comment>
<dbReference type="EMBL" id="LT598454">
    <property type="protein sequence ID" value="SCU85352.1"/>
    <property type="molecule type" value="Genomic_DNA"/>
</dbReference>
<dbReference type="PANTHER" id="PTHR28127">
    <property type="entry name" value="RIBOSOME ASSEMBLY PROTEIN 3"/>
    <property type="match status" value="1"/>
</dbReference>
<dbReference type="OrthoDB" id="69550at2759"/>
<dbReference type="Proteomes" id="UP000190274">
    <property type="component" value="Chromosome D"/>
</dbReference>
<feature type="compositionally biased region" description="Basic residues" evidence="8">
    <location>
        <begin position="14"/>
        <end position="23"/>
    </location>
</feature>
<keyword evidence="6" id="KW-0539">Nucleus</keyword>
<dbReference type="InterPro" id="IPR028217">
    <property type="entry name" value="Rsa3_C"/>
</dbReference>
<comment type="similarity">
    <text evidence="3">Belongs to the RSA3 family.</text>
</comment>
<evidence type="ECO:0000256" key="2">
    <source>
        <dbReference type="ARBA" id="ARBA00004604"/>
    </source>
</evidence>
<keyword evidence="11" id="KW-1185">Reference proteome</keyword>
<evidence type="ECO:0000256" key="6">
    <source>
        <dbReference type="ARBA" id="ARBA00023242"/>
    </source>
</evidence>
<protein>
    <recommendedName>
        <fullName evidence="4">Ribosome assembly protein 3</fullName>
    </recommendedName>
</protein>
<evidence type="ECO:0000256" key="4">
    <source>
        <dbReference type="ARBA" id="ARBA00015339"/>
    </source>
</evidence>
<name>A0A1G4J6S9_9SACH</name>
<dbReference type="STRING" id="1266660.A0A1G4J6S9"/>
<comment type="subcellular location">
    <subcellularLocation>
        <location evidence="2">Nucleus</location>
        <location evidence="2">Nucleolus</location>
    </subcellularLocation>
</comment>
<evidence type="ECO:0000256" key="1">
    <source>
        <dbReference type="ARBA" id="ARBA00003035"/>
    </source>
</evidence>
<feature type="compositionally biased region" description="Basic and acidic residues" evidence="8">
    <location>
        <begin position="1"/>
        <end position="13"/>
    </location>
</feature>
<reference evidence="10 11" key="1">
    <citation type="submission" date="2016-03" db="EMBL/GenBank/DDBJ databases">
        <authorList>
            <person name="Devillers H."/>
        </authorList>
    </citation>
    <scope>NUCLEOTIDE SEQUENCE [LARGE SCALE GENOMIC DNA]</scope>
    <source>
        <strain evidence="10">CBS 10888</strain>
    </source>
</reference>
<dbReference type="Pfam" id="PF14615">
    <property type="entry name" value="Rsa3"/>
    <property type="match status" value="1"/>
</dbReference>
<dbReference type="InterPro" id="IPR051898">
    <property type="entry name" value="Ribosome_Assembly_3"/>
</dbReference>
<accession>A0A1G4J6S9</accession>
<proteinExistence type="inferred from homology"/>
<evidence type="ECO:0000256" key="3">
    <source>
        <dbReference type="ARBA" id="ARBA00006256"/>
    </source>
</evidence>
<evidence type="ECO:0000313" key="11">
    <source>
        <dbReference type="Proteomes" id="UP000190274"/>
    </source>
</evidence>
<dbReference type="GO" id="GO:0000027">
    <property type="term" value="P:ribosomal large subunit assembly"/>
    <property type="evidence" value="ECO:0007669"/>
    <property type="project" value="EnsemblFungi"/>
</dbReference>
<evidence type="ECO:0000256" key="5">
    <source>
        <dbReference type="ARBA" id="ARBA00022517"/>
    </source>
</evidence>
<feature type="domain" description="Ribosome-assembly protein 3 C-terminal" evidence="9">
    <location>
        <begin position="141"/>
        <end position="186"/>
    </location>
</feature>